<dbReference type="EMBL" id="CAFBOK010000242">
    <property type="protein sequence ID" value="CAB4997044.1"/>
    <property type="molecule type" value="Genomic_DNA"/>
</dbReference>
<dbReference type="AlphaFoldDB" id="A0A6J6AQT1"/>
<evidence type="ECO:0000313" key="3">
    <source>
        <dbReference type="EMBL" id="CAB4997044.1"/>
    </source>
</evidence>
<proteinExistence type="predicted"/>
<accession>A0A6J6AQT1</accession>
<sequence>MEGRHPHLLGHGTDKRCDTLFHLPRCLIREGDGEDFERRDAEIADQMGDALGENPGLPRTRPSNDEEWAFGMPNGLELHGVEPIEQISIGARRTVVEKGSHGSVTLPVPCDGLGSLKPKSIDDHGRTEEPDRARPELDDRVRQPNVQSRLNVRSWGCPTHCHRKNQFRRR</sequence>
<reference evidence="2" key="1">
    <citation type="submission" date="2020-05" db="EMBL/GenBank/DDBJ databases">
        <authorList>
            <person name="Chiriac C."/>
            <person name="Salcher M."/>
            <person name="Ghai R."/>
            <person name="Kavagutti S V."/>
        </authorList>
    </citation>
    <scope>NUCLEOTIDE SEQUENCE</scope>
</reference>
<gene>
    <name evidence="3" type="ORF">UFOPK3927_01650</name>
    <name evidence="2" type="ORF">UFOPK4201_02108</name>
</gene>
<feature type="region of interest" description="Disordered" evidence="1">
    <location>
        <begin position="111"/>
        <end position="141"/>
    </location>
</feature>
<evidence type="ECO:0000313" key="2">
    <source>
        <dbReference type="EMBL" id="CAB4373054.1"/>
    </source>
</evidence>
<organism evidence="2">
    <name type="scientific">freshwater metagenome</name>
    <dbReference type="NCBI Taxonomy" id="449393"/>
    <lineage>
        <taxon>unclassified sequences</taxon>
        <taxon>metagenomes</taxon>
        <taxon>ecological metagenomes</taxon>
    </lineage>
</organism>
<protein>
    <submittedName>
        <fullName evidence="2">Unannotated protein</fullName>
    </submittedName>
</protein>
<dbReference type="EMBL" id="CAEUNJ010000154">
    <property type="protein sequence ID" value="CAB4373054.1"/>
    <property type="molecule type" value="Genomic_DNA"/>
</dbReference>
<name>A0A6J6AQT1_9ZZZZ</name>
<evidence type="ECO:0000256" key="1">
    <source>
        <dbReference type="SAM" id="MobiDB-lite"/>
    </source>
</evidence>
<feature type="compositionally biased region" description="Basic and acidic residues" evidence="1">
    <location>
        <begin position="119"/>
        <end position="141"/>
    </location>
</feature>